<dbReference type="Pfam" id="PF13442">
    <property type="entry name" value="Cytochrome_CBB3"/>
    <property type="match status" value="1"/>
</dbReference>
<keyword evidence="1 4" id="KW-0349">Heme</keyword>
<evidence type="ECO:0000259" key="6">
    <source>
        <dbReference type="PROSITE" id="PS51007"/>
    </source>
</evidence>
<dbReference type="AlphaFoldDB" id="A0A7X1KBS6"/>
<dbReference type="InterPro" id="IPR009056">
    <property type="entry name" value="Cyt_c-like_dom"/>
</dbReference>
<gene>
    <name evidence="7" type="ORF">H7F49_06680</name>
</gene>
<keyword evidence="2 4" id="KW-0479">Metal-binding</keyword>
<keyword evidence="8" id="KW-1185">Reference proteome</keyword>
<protein>
    <submittedName>
        <fullName evidence="7">Cytochrome c</fullName>
    </submittedName>
</protein>
<dbReference type="GO" id="GO:0009055">
    <property type="term" value="F:electron transfer activity"/>
    <property type="evidence" value="ECO:0007669"/>
    <property type="project" value="InterPro"/>
</dbReference>
<evidence type="ECO:0000256" key="5">
    <source>
        <dbReference type="SAM" id="SignalP"/>
    </source>
</evidence>
<organism evidence="7 8">
    <name type="scientific">Novosphingobium aerophilum</name>
    <dbReference type="NCBI Taxonomy" id="2839843"/>
    <lineage>
        <taxon>Bacteria</taxon>
        <taxon>Pseudomonadati</taxon>
        <taxon>Pseudomonadota</taxon>
        <taxon>Alphaproteobacteria</taxon>
        <taxon>Sphingomonadales</taxon>
        <taxon>Sphingomonadaceae</taxon>
        <taxon>Novosphingobium</taxon>
    </lineage>
</organism>
<dbReference type="InterPro" id="IPR036909">
    <property type="entry name" value="Cyt_c-like_dom_sf"/>
</dbReference>
<dbReference type="GO" id="GO:0020037">
    <property type="term" value="F:heme binding"/>
    <property type="evidence" value="ECO:0007669"/>
    <property type="project" value="InterPro"/>
</dbReference>
<evidence type="ECO:0000256" key="4">
    <source>
        <dbReference type="PROSITE-ProRule" id="PRU00433"/>
    </source>
</evidence>
<feature type="chain" id="PRO_5031532812" evidence="5">
    <location>
        <begin position="22"/>
        <end position="139"/>
    </location>
</feature>
<dbReference type="PROSITE" id="PS51007">
    <property type="entry name" value="CYTC"/>
    <property type="match status" value="1"/>
</dbReference>
<evidence type="ECO:0000313" key="8">
    <source>
        <dbReference type="Proteomes" id="UP000520156"/>
    </source>
</evidence>
<comment type="caution">
    <text evidence="7">The sequence shown here is derived from an EMBL/GenBank/DDBJ whole genome shotgun (WGS) entry which is preliminary data.</text>
</comment>
<sequence length="139" mass="14166">MRSRSLAGACALALAGAVTMAATPPRGFYSASAAEEGARLYAERCAMCHGAALEGTHEVPGLTGKFVANWAGRPLGDLPAYLTRAMPQFAPGSLQPDEAAQLAAFLLRSNGYPAIDTAAAGTGSVPATELLPAPPRAVR</sequence>
<evidence type="ECO:0000256" key="1">
    <source>
        <dbReference type="ARBA" id="ARBA00022617"/>
    </source>
</evidence>
<dbReference type="RefSeq" id="WP_185682795.1">
    <property type="nucleotide sequence ID" value="NZ_JACLAU010000006.1"/>
</dbReference>
<reference evidence="7 8" key="1">
    <citation type="submission" date="2020-08" db="EMBL/GenBank/DDBJ databases">
        <title>The genome sequence of Novosphingobium flavum 4Y4.</title>
        <authorList>
            <person name="Liu Y."/>
        </authorList>
    </citation>
    <scope>NUCLEOTIDE SEQUENCE [LARGE SCALE GENOMIC DNA]</scope>
    <source>
        <strain evidence="7 8">4Y4</strain>
    </source>
</reference>
<dbReference type="GO" id="GO:0046872">
    <property type="term" value="F:metal ion binding"/>
    <property type="evidence" value="ECO:0007669"/>
    <property type="project" value="UniProtKB-KW"/>
</dbReference>
<dbReference type="SUPFAM" id="SSF46626">
    <property type="entry name" value="Cytochrome c"/>
    <property type="match status" value="1"/>
</dbReference>
<evidence type="ECO:0000256" key="3">
    <source>
        <dbReference type="ARBA" id="ARBA00023004"/>
    </source>
</evidence>
<dbReference type="Proteomes" id="UP000520156">
    <property type="component" value="Unassembled WGS sequence"/>
</dbReference>
<proteinExistence type="predicted"/>
<dbReference type="Gene3D" id="1.10.760.10">
    <property type="entry name" value="Cytochrome c-like domain"/>
    <property type="match status" value="1"/>
</dbReference>
<evidence type="ECO:0000256" key="2">
    <source>
        <dbReference type="ARBA" id="ARBA00022723"/>
    </source>
</evidence>
<dbReference type="EMBL" id="JACLAU010000006">
    <property type="protein sequence ID" value="MBC2651382.1"/>
    <property type="molecule type" value="Genomic_DNA"/>
</dbReference>
<feature type="signal peptide" evidence="5">
    <location>
        <begin position="1"/>
        <end position="21"/>
    </location>
</feature>
<evidence type="ECO:0000313" key="7">
    <source>
        <dbReference type="EMBL" id="MBC2651382.1"/>
    </source>
</evidence>
<keyword evidence="5" id="KW-0732">Signal</keyword>
<feature type="domain" description="Cytochrome c" evidence="6">
    <location>
        <begin position="32"/>
        <end position="110"/>
    </location>
</feature>
<name>A0A7X1KBS6_9SPHN</name>
<keyword evidence="3 4" id="KW-0408">Iron</keyword>
<accession>A0A7X1KBS6</accession>